<feature type="compositionally biased region" description="Basic and acidic residues" evidence="1">
    <location>
        <begin position="141"/>
        <end position="163"/>
    </location>
</feature>
<sequence length="191" mass="20029">MQFLRPSTMLRASALRPALSKAPRAGLQVRFASQDYGSGEGNPAGENPQQQGKRPREELEHPGPPPPKVAQGKPGQETSQASSQSSSQGSSQGTSATGSKSTNDSGGDSKPSEGSSSPSGQRSSGKGVKGAQPKILSDNPPGEKDESVRQHNEEMDHRAEKAYEQVSNKDAAKDKAPPGYWSGHGGRDKQP</sequence>
<feature type="region of interest" description="Disordered" evidence="1">
    <location>
        <begin position="19"/>
        <end position="191"/>
    </location>
</feature>
<gene>
    <name evidence="2" type="ORF">BU26DRAFT_491547</name>
</gene>
<accession>A0A6A6I1M5</accession>
<keyword evidence="3" id="KW-1185">Reference proteome</keyword>
<organism evidence="2 3">
    <name type="scientific">Trematosphaeria pertusa</name>
    <dbReference type="NCBI Taxonomy" id="390896"/>
    <lineage>
        <taxon>Eukaryota</taxon>
        <taxon>Fungi</taxon>
        <taxon>Dikarya</taxon>
        <taxon>Ascomycota</taxon>
        <taxon>Pezizomycotina</taxon>
        <taxon>Dothideomycetes</taxon>
        <taxon>Pleosporomycetidae</taxon>
        <taxon>Pleosporales</taxon>
        <taxon>Massarineae</taxon>
        <taxon>Trematosphaeriaceae</taxon>
        <taxon>Trematosphaeria</taxon>
    </lineage>
</organism>
<evidence type="ECO:0000313" key="3">
    <source>
        <dbReference type="Proteomes" id="UP000800094"/>
    </source>
</evidence>
<dbReference type="OrthoDB" id="5334244at2759"/>
<dbReference type="Proteomes" id="UP000800094">
    <property type="component" value="Unassembled WGS sequence"/>
</dbReference>
<name>A0A6A6I1M5_9PLEO</name>
<evidence type="ECO:0000256" key="1">
    <source>
        <dbReference type="SAM" id="MobiDB-lite"/>
    </source>
</evidence>
<dbReference type="EMBL" id="ML987203">
    <property type="protein sequence ID" value="KAF2244177.1"/>
    <property type="molecule type" value="Genomic_DNA"/>
</dbReference>
<proteinExistence type="predicted"/>
<reference evidence="2" key="1">
    <citation type="journal article" date="2020" name="Stud. Mycol.">
        <title>101 Dothideomycetes genomes: a test case for predicting lifestyles and emergence of pathogens.</title>
        <authorList>
            <person name="Haridas S."/>
            <person name="Albert R."/>
            <person name="Binder M."/>
            <person name="Bloem J."/>
            <person name="Labutti K."/>
            <person name="Salamov A."/>
            <person name="Andreopoulos B."/>
            <person name="Baker S."/>
            <person name="Barry K."/>
            <person name="Bills G."/>
            <person name="Bluhm B."/>
            <person name="Cannon C."/>
            <person name="Castanera R."/>
            <person name="Culley D."/>
            <person name="Daum C."/>
            <person name="Ezra D."/>
            <person name="Gonzalez J."/>
            <person name="Henrissat B."/>
            <person name="Kuo A."/>
            <person name="Liang C."/>
            <person name="Lipzen A."/>
            <person name="Lutzoni F."/>
            <person name="Magnuson J."/>
            <person name="Mondo S."/>
            <person name="Nolan M."/>
            <person name="Ohm R."/>
            <person name="Pangilinan J."/>
            <person name="Park H.-J."/>
            <person name="Ramirez L."/>
            <person name="Alfaro M."/>
            <person name="Sun H."/>
            <person name="Tritt A."/>
            <person name="Yoshinaga Y."/>
            <person name="Zwiers L.-H."/>
            <person name="Turgeon B."/>
            <person name="Goodwin S."/>
            <person name="Spatafora J."/>
            <person name="Crous P."/>
            <person name="Grigoriev I."/>
        </authorList>
    </citation>
    <scope>NUCLEOTIDE SEQUENCE</scope>
    <source>
        <strain evidence="2">CBS 122368</strain>
    </source>
</reference>
<dbReference type="AlphaFoldDB" id="A0A6A6I1M5"/>
<evidence type="ECO:0000313" key="2">
    <source>
        <dbReference type="EMBL" id="KAF2244177.1"/>
    </source>
</evidence>
<dbReference type="RefSeq" id="XP_033679181.1">
    <property type="nucleotide sequence ID" value="XM_033826086.1"/>
</dbReference>
<protein>
    <submittedName>
        <fullName evidence="2">Uncharacterized protein</fullName>
    </submittedName>
</protein>
<dbReference type="GeneID" id="54579416"/>
<feature type="compositionally biased region" description="Low complexity" evidence="1">
    <location>
        <begin position="75"/>
        <end position="126"/>
    </location>
</feature>